<reference evidence="2 3" key="1">
    <citation type="submission" date="2024-06" db="EMBL/GenBank/DDBJ databases">
        <authorList>
            <person name="Kraege A."/>
            <person name="Thomma B."/>
        </authorList>
    </citation>
    <scope>NUCLEOTIDE SEQUENCE [LARGE SCALE GENOMIC DNA]</scope>
</reference>
<dbReference type="InterPro" id="IPR052965">
    <property type="entry name" value="Pigment-catalase-like"/>
</dbReference>
<accession>A0ABP1FNV2</accession>
<organism evidence="2 3">
    <name type="scientific">Coccomyxa viridis</name>
    <dbReference type="NCBI Taxonomy" id="1274662"/>
    <lineage>
        <taxon>Eukaryota</taxon>
        <taxon>Viridiplantae</taxon>
        <taxon>Chlorophyta</taxon>
        <taxon>core chlorophytes</taxon>
        <taxon>Trebouxiophyceae</taxon>
        <taxon>Trebouxiophyceae incertae sedis</taxon>
        <taxon>Coccomyxaceae</taxon>
        <taxon>Coccomyxa</taxon>
    </lineage>
</organism>
<feature type="signal peptide" evidence="1">
    <location>
        <begin position="1"/>
        <end position="17"/>
    </location>
</feature>
<feature type="chain" id="PRO_5045706274" evidence="1">
    <location>
        <begin position="18"/>
        <end position="451"/>
    </location>
</feature>
<keyword evidence="3" id="KW-1185">Reference proteome</keyword>
<gene>
    <name evidence="2" type="primary">g3877</name>
    <name evidence="2" type="ORF">VP750_LOCUS3309</name>
</gene>
<dbReference type="Pfam" id="PF13668">
    <property type="entry name" value="Ferritin_2"/>
    <property type="match status" value="1"/>
</dbReference>
<sequence length="451" mass="47991">MKVIFAAIVLLAASAAAQPFQPGTGFAPLGNLRTTDRAGPYNLTLLTVQANEVRAGGAARMNYTDKDIVRFLTNVECLEGLFDTWGVFGQGFNNNLTLGGPTPIGARKANLSQEVESHLMEVALNEQGHALFTRQAGGDLPCPLLDFTGGFNQFMAAAYNLTGKTVEEVYGAPFDPFGCDENFLISMLTLEELGATGNKGLIGITSNPVIANGIAGLATSATAQATIERFLLWERRNNTVMPFNETVQQVFARVSALRDSLDGPQVDDQGLVNTDPRNVAVPNTWVNLIPTDLRGLTFSRTPQMNINILTLGNPEGKGVFFPNGLLGAITTPYGYNKTDPGNETYPSSLTQNSALLDTQMSLEQLGYIPGPILPMNVTGQMDLTQGMTGPRDNGTAATRGYVVVPSGTPYFSNASQVAVATPMMMGMSMSPMGSPMMSSPSVSAGGRHLLF</sequence>
<dbReference type="PANTHER" id="PTHR31694:SF26">
    <property type="entry name" value="OS05G0151100 PROTEIN"/>
    <property type="match status" value="1"/>
</dbReference>
<comment type="caution">
    <text evidence="2">The sequence shown here is derived from an EMBL/GenBank/DDBJ whole genome shotgun (WGS) entry which is preliminary data.</text>
</comment>
<proteinExistence type="predicted"/>
<name>A0ABP1FNV2_9CHLO</name>
<dbReference type="EMBL" id="CAXHTA020000005">
    <property type="protein sequence ID" value="CAL5221650.1"/>
    <property type="molecule type" value="Genomic_DNA"/>
</dbReference>
<evidence type="ECO:0000313" key="3">
    <source>
        <dbReference type="Proteomes" id="UP001497392"/>
    </source>
</evidence>
<evidence type="ECO:0000313" key="2">
    <source>
        <dbReference type="EMBL" id="CAL5221650.1"/>
    </source>
</evidence>
<dbReference type="PANTHER" id="PTHR31694">
    <property type="entry name" value="DESICCATION-LIKE PROTEIN"/>
    <property type="match status" value="1"/>
</dbReference>
<keyword evidence="1" id="KW-0732">Signal</keyword>
<evidence type="ECO:0000256" key="1">
    <source>
        <dbReference type="SAM" id="SignalP"/>
    </source>
</evidence>
<dbReference type="Proteomes" id="UP001497392">
    <property type="component" value="Unassembled WGS sequence"/>
</dbReference>
<protein>
    <submittedName>
        <fullName evidence="2">G3877 protein</fullName>
    </submittedName>
</protein>